<feature type="compositionally biased region" description="Pro residues" evidence="2">
    <location>
        <begin position="196"/>
        <end position="209"/>
    </location>
</feature>
<dbReference type="InterPro" id="IPR008984">
    <property type="entry name" value="SMAD_FHA_dom_sf"/>
</dbReference>
<dbReference type="Pfam" id="PF00498">
    <property type="entry name" value="FHA"/>
    <property type="match status" value="1"/>
</dbReference>
<evidence type="ECO:0000313" key="4">
    <source>
        <dbReference type="EMBL" id="MFC6879230.1"/>
    </source>
</evidence>
<organism evidence="4 5">
    <name type="scientific">Actinomadura yumaensis</name>
    <dbReference type="NCBI Taxonomy" id="111807"/>
    <lineage>
        <taxon>Bacteria</taxon>
        <taxon>Bacillati</taxon>
        <taxon>Actinomycetota</taxon>
        <taxon>Actinomycetes</taxon>
        <taxon>Streptosporangiales</taxon>
        <taxon>Thermomonosporaceae</taxon>
        <taxon>Actinomadura</taxon>
    </lineage>
</organism>
<name>A0ABW2CFG8_9ACTN</name>
<reference evidence="5" key="1">
    <citation type="journal article" date="2019" name="Int. J. Syst. Evol. Microbiol.">
        <title>The Global Catalogue of Microorganisms (GCM) 10K type strain sequencing project: providing services to taxonomists for standard genome sequencing and annotation.</title>
        <authorList>
            <consortium name="The Broad Institute Genomics Platform"/>
            <consortium name="The Broad Institute Genome Sequencing Center for Infectious Disease"/>
            <person name="Wu L."/>
            <person name="Ma J."/>
        </authorList>
    </citation>
    <scope>NUCLEOTIDE SEQUENCE [LARGE SCALE GENOMIC DNA]</scope>
    <source>
        <strain evidence="5">JCM 3369</strain>
    </source>
</reference>
<accession>A0ABW2CFG8</accession>
<dbReference type="Proteomes" id="UP001596380">
    <property type="component" value="Unassembled WGS sequence"/>
</dbReference>
<dbReference type="RefSeq" id="WP_160823904.1">
    <property type="nucleotide sequence ID" value="NZ_JBHSXE010000001.1"/>
</dbReference>
<dbReference type="CDD" id="cd00060">
    <property type="entry name" value="FHA"/>
    <property type="match status" value="1"/>
</dbReference>
<proteinExistence type="predicted"/>
<dbReference type="EMBL" id="JBHSXS010000002">
    <property type="protein sequence ID" value="MFC6879230.1"/>
    <property type="molecule type" value="Genomic_DNA"/>
</dbReference>
<sequence length="383" mass="39689">MIGETGDPVRLLAGDGLVAREGALSLVCALPAAETERVVDRLLAAFADASSAGEDGRALVRRVIEVLASSALPAPSAPLACAVAGPAGDGVAVLVGGAALAELVTGSGTAVRVGGDAAYTWTDRVVAGPVTRIGLSLPGAREPEPRLRLGSGVVRGGGLVQVSTSRAVRAEEPSAGPPVSLSHPDRPPSSGAAARPSPPSPTPPPPPLPTRAERLPAPARRSVPEPPHVLGVNCKNHHFNDMRAHYCAVCGISMMQATLAPFRGPRPPLGVLLVDDGQTVPLTVDLLIGREPRTAKEVTERTAVPLRLTDSEGSISRRHTLVRLDEWQVELVDLGSVNGTAITPPGGTGFERLRPDVPVVLRPGTAVRIGRSRTFRFESNRDG</sequence>
<feature type="region of interest" description="Disordered" evidence="2">
    <location>
        <begin position="164"/>
        <end position="227"/>
    </location>
</feature>
<keyword evidence="5" id="KW-1185">Reference proteome</keyword>
<evidence type="ECO:0000259" key="3">
    <source>
        <dbReference type="PROSITE" id="PS50006"/>
    </source>
</evidence>
<evidence type="ECO:0000256" key="1">
    <source>
        <dbReference type="ARBA" id="ARBA00022553"/>
    </source>
</evidence>
<comment type="caution">
    <text evidence="4">The sequence shown here is derived from an EMBL/GenBank/DDBJ whole genome shotgun (WGS) entry which is preliminary data.</text>
</comment>
<evidence type="ECO:0000313" key="5">
    <source>
        <dbReference type="Proteomes" id="UP001596380"/>
    </source>
</evidence>
<feature type="domain" description="FHA" evidence="3">
    <location>
        <begin position="286"/>
        <end position="343"/>
    </location>
</feature>
<evidence type="ECO:0000256" key="2">
    <source>
        <dbReference type="SAM" id="MobiDB-lite"/>
    </source>
</evidence>
<dbReference type="PROSITE" id="PS50006">
    <property type="entry name" value="FHA_DOMAIN"/>
    <property type="match status" value="1"/>
</dbReference>
<dbReference type="Gene3D" id="2.60.200.20">
    <property type="match status" value="1"/>
</dbReference>
<keyword evidence="1" id="KW-0597">Phosphoprotein</keyword>
<gene>
    <name evidence="4" type="ORF">ACFQKB_05555</name>
</gene>
<protein>
    <submittedName>
        <fullName evidence="4">FHA domain-containing protein</fullName>
    </submittedName>
</protein>
<dbReference type="SUPFAM" id="SSF49879">
    <property type="entry name" value="SMAD/FHA domain"/>
    <property type="match status" value="1"/>
</dbReference>
<dbReference type="InterPro" id="IPR000253">
    <property type="entry name" value="FHA_dom"/>
</dbReference>